<dbReference type="SUPFAM" id="SSF55961">
    <property type="entry name" value="Bet v1-like"/>
    <property type="match status" value="1"/>
</dbReference>
<keyword evidence="2" id="KW-1185">Reference proteome</keyword>
<proteinExistence type="predicted"/>
<dbReference type="InterPro" id="IPR023393">
    <property type="entry name" value="START-like_dom_sf"/>
</dbReference>
<organism evidence="1 2">
    <name type="scientific">Ktedonobacter robiniae</name>
    <dbReference type="NCBI Taxonomy" id="2778365"/>
    <lineage>
        <taxon>Bacteria</taxon>
        <taxon>Bacillati</taxon>
        <taxon>Chloroflexota</taxon>
        <taxon>Ktedonobacteria</taxon>
        <taxon>Ktedonobacterales</taxon>
        <taxon>Ktedonobacteraceae</taxon>
        <taxon>Ktedonobacter</taxon>
    </lineage>
</organism>
<dbReference type="Gene3D" id="3.30.530.20">
    <property type="match status" value="1"/>
</dbReference>
<gene>
    <name evidence="1" type="ORF">KSB_64800</name>
</gene>
<dbReference type="PANTHER" id="PTHR39332:SF7">
    <property type="entry name" value="SRPBCC FAMILY PROTEIN"/>
    <property type="match status" value="1"/>
</dbReference>
<accession>A0ABQ3UZ75</accession>
<evidence type="ECO:0000313" key="1">
    <source>
        <dbReference type="EMBL" id="GHO58005.1"/>
    </source>
</evidence>
<name>A0ABQ3UZ75_9CHLR</name>
<dbReference type="Proteomes" id="UP000654345">
    <property type="component" value="Unassembled WGS sequence"/>
</dbReference>
<dbReference type="InterPro" id="IPR019587">
    <property type="entry name" value="Polyketide_cyclase/dehydratase"/>
</dbReference>
<protein>
    <submittedName>
        <fullName evidence="1">Polyketide cyclase</fullName>
    </submittedName>
</protein>
<sequence>MAKSYYSTIFEQTADQVWDVIRDFGTYTWTGSVSESSIEGGKSGVEVGAIRNARLGDTSVFHRQRLLAHSDLDRFYTYEFCEPFPYPIRNCVVTLRVTPVVDGNRAFVQWSATFDCEPAEYDHWTTYFANEVWAKALGSLKHLLSHPA</sequence>
<comment type="caution">
    <text evidence="1">The sequence shown here is derived from an EMBL/GenBank/DDBJ whole genome shotgun (WGS) entry which is preliminary data.</text>
</comment>
<dbReference type="CDD" id="cd07821">
    <property type="entry name" value="PYR_PYL_RCAR_like"/>
    <property type="match status" value="1"/>
</dbReference>
<dbReference type="PANTHER" id="PTHR39332">
    <property type="entry name" value="BLL4707 PROTEIN"/>
    <property type="match status" value="1"/>
</dbReference>
<dbReference type="EMBL" id="BNJG01000002">
    <property type="protein sequence ID" value="GHO58005.1"/>
    <property type="molecule type" value="Genomic_DNA"/>
</dbReference>
<dbReference type="Pfam" id="PF10604">
    <property type="entry name" value="Polyketide_cyc2"/>
    <property type="match status" value="1"/>
</dbReference>
<reference evidence="1 2" key="1">
    <citation type="journal article" date="2021" name="Int. J. Syst. Evol. Microbiol.">
        <title>Reticulibacter mediterranei gen. nov., sp. nov., within the new family Reticulibacteraceae fam. nov., and Ktedonospora formicarum gen. nov., sp. nov., Ktedonobacter robiniae sp. nov., Dictyobacter formicarum sp. nov. and Dictyobacter arantiisoli sp. nov., belonging to the class Ktedonobacteria.</title>
        <authorList>
            <person name="Yabe S."/>
            <person name="Zheng Y."/>
            <person name="Wang C.M."/>
            <person name="Sakai Y."/>
            <person name="Abe K."/>
            <person name="Yokota A."/>
            <person name="Donadio S."/>
            <person name="Cavaletti L."/>
            <person name="Monciardini P."/>
        </authorList>
    </citation>
    <scope>NUCLEOTIDE SEQUENCE [LARGE SCALE GENOMIC DNA]</scope>
    <source>
        <strain evidence="1 2">SOSP1-30</strain>
    </source>
</reference>
<evidence type="ECO:0000313" key="2">
    <source>
        <dbReference type="Proteomes" id="UP000654345"/>
    </source>
</evidence>